<organism evidence="9">
    <name type="scientific">sediment metagenome</name>
    <dbReference type="NCBI Taxonomy" id="749907"/>
    <lineage>
        <taxon>unclassified sequences</taxon>
        <taxon>metagenomes</taxon>
        <taxon>ecological metagenomes</taxon>
    </lineage>
</organism>
<dbReference type="AlphaFoldDB" id="D9PFX7"/>
<dbReference type="InterPro" id="IPR003848">
    <property type="entry name" value="DUF218"/>
</dbReference>
<evidence type="ECO:0000256" key="6">
    <source>
        <dbReference type="ARBA" id="ARBA00023136"/>
    </source>
</evidence>
<name>D9PFX7_9ZZZZ</name>
<dbReference type="EMBL" id="ADZX01000136">
    <property type="protein sequence ID" value="EFK97541.1"/>
    <property type="molecule type" value="Genomic_DNA"/>
</dbReference>
<evidence type="ECO:0000256" key="3">
    <source>
        <dbReference type="ARBA" id="ARBA00022519"/>
    </source>
</evidence>
<dbReference type="InterPro" id="IPR051599">
    <property type="entry name" value="Cell_Envelope_Assoc"/>
</dbReference>
<evidence type="ECO:0000313" key="9">
    <source>
        <dbReference type="EMBL" id="EFK97541.1"/>
    </source>
</evidence>
<dbReference type="CDD" id="cd06259">
    <property type="entry name" value="YdcF-like"/>
    <property type="match status" value="1"/>
</dbReference>
<evidence type="ECO:0000256" key="5">
    <source>
        <dbReference type="ARBA" id="ARBA00022989"/>
    </source>
</evidence>
<dbReference type="Pfam" id="PF02698">
    <property type="entry name" value="DUF218"/>
    <property type="match status" value="1"/>
</dbReference>
<comment type="caution">
    <text evidence="9">The sequence shown here is derived from an EMBL/GenBank/DDBJ whole genome shotgun (WGS) entry which is preliminary data.</text>
</comment>
<evidence type="ECO:0000259" key="8">
    <source>
        <dbReference type="Pfam" id="PF02698"/>
    </source>
</evidence>
<keyword evidence="2" id="KW-1003">Cell membrane</keyword>
<evidence type="ECO:0000256" key="1">
    <source>
        <dbReference type="ARBA" id="ARBA00004377"/>
    </source>
</evidence>
<dbReference type="PANTHER" id="PTHR30336:SF0">
    <property type="entry name" value="PROTEIN SANA"/>
    <property type="match status" value="1"/>
</dbReference>
<comment type="subcellular location">
    <subcellularLocation>
        <location evidence="1">Cell inner membrane</location>
        <topology evidence="1">Single-pass membrane protein</topology>
    </subcellularLocation>
</comment>
<keyword evidence="3" id="KW-0997">Cell inner membrane</keyword>
<dbReference type="PANTHER" id="PTHR30336">
    <property type="entry name" value="INNER MEMBRANE PROTEIN, PROBABLE PERMEASE"/>
    <property type="match status" value="1"/>
</dbReference>
<keyword evidence="4" id="KW-0812">Transmembrane</keyword>
<evidence type="ECO:0000256" key="7">
    <source>
        <dbReference type="ARBA" id="ARBA00037355"/>
    </source>
</evidence>
<dbReference type="GO" id="GO:0005886">
    <property type="term" value="C:plasma membrane"/>
    <property type="evidence" value="ECO:0007669"/>
    <property type="project" value="UniProtKB-SubCell"/>
</dbReference>
<proteinExistence type="predicted"/>
<sequence>MNIISFGKIYDDFDKVPQKQTALLLGTTKYTSKHEVNPFYKYRIKTVVKLYKKGKVKDILISGDSTSDRYYRETATMKKDLIANGINPSDIKTDKKGIRTFDSIERAKDVYGVNDYIIVSQKFHLQRAIFLATARGDKAIGFVAPEDEGSKASQNMIVREFFARPIALLDLFGLSKLYEPWKKNFKDKF</sequence>
<reference evidence="9" key="1">
    <citation type="submission" date="2010-07" db="EMBL/GenBank/DDBJ databases">
        <authorList>
            <consortium name="CONSOLIDER consortium CSD2007-00005"/>
            <person name="Guazzaroni M.-E."/>
            <person name="Richter M."/>
            <person name="Garcia-Salamanca A."/>
            <person name="Yarza P."/>
            <person name="Ferrer M."/>
        </authorList>
    </citation>
    <scope>NUCLEOTIDE SEQUENCE</scope>
</reference>
<accession>D9PFX7</accession>
<evidence type="ECO:0000256" key="4">
    <source>
        <dbReference type="ARBA" id="ARBA00022692"/>
    </source>
</evidence>
<evidence type="ECO:0000256" key="2">
    <source>
        <dbReference type="ARBA" id="ARBA00022475"/>
    </source>
</evidence>
<keyword evidence="6" id="KW-0472">Membrane</keyword>
<reference evidence="9" key="2">
    <citation type="journal article" date="2011" name="Microb. Ecol.">
        <title>Taxonomic and Functional Metagenomic Profiling of the Microbial Community in the Anoxic Sediment of a Sub-saline Shallow Lake (Laguna de Carrizo, Central Spain).</title>
        <authorList>
            <person name="Ferrer M."/>
            <person name="Guazzaroni M.E."/>
            <person name="Richter M."/>
            <person name="Garcia-Salamanca A."/>
            <person name="Yarza P."/>
            <person name="Suarez-Suarez A."/>
            <person name="Solano J."/>
            <person name="Alcaide M."/>
            <person name="van Dillewijn P."/>
            <person name="Molina-Henares M.A."/>
            <person name="Lopez-Cortes N."/>
            <person name="Al-Ramahi Y."/>
            <person name="Guerrero C."/>
            <person name="Acosta A."/>
            <person name="de Eugenio L.I."/>
            <person name="Martinez V."/>
            <person name="Marques S."/>
            <person name="Rojo F."/>
            <person name="Santero E."/>
            <person name="Genilloud O."/>
            <person name="Perez-Perez J."/>
            <person name="Rossello-Mora R."/>
            <person name="Ramos J.L."/>
        </authorList>
    </citation>
    <scope>NUCLEOTIDE SEQUENCE</scope>
</reference>
<comment type="function">
    <text evidence="7">Participates in the barrier function of the cell envelope.</text>
</comment>
<protein>
    <submittedName>
        <fullName evidence="9">Protein sanA</fullName>
    </submittedName>
</protein>
<gene>
    <name evidence="9" type="primary">sanA</name>
    <name evidence="9" type="ORF">LDC_0422</name>
</gene>
<keyword evidence="5" id="KW-1133">Transmembrane helix</keyword>
<feature type="domain" description="DUF218" evidence="8">
    <location>
        <begin position="24"/>
        <end position="162"/>
    </location>
</feature>